<dbReference type="SUPFAM" id="SSF46689">
    <property type="entry name" value="Homeodomain-like"/>
    <property type="match status" value="1"/>
</dbReference>
<proteinExistence type="predicted"/>
<protein>
    <recommendedName>
        <fullName evidence="3">HTH myb-type domain-containing protein</fullName>
    </recommendedName>
</protein>
<comment type="caution">
    <text evidence="1">The sequence shown here is derived from an EMBL/GenBank/DDBJ whole genome shotgun (WGS) entry which is preliminary data.</text>
</comment>
<evidence type="ECO:0008006" key="3">
    <source>
        <dbReference type="Google" id="ProtNLM"/>
    </source>
</evidence>
<dbReference type="InterPro" id="IPR009057">
    <property type="entry name" value="Homeodomain-like_sf"/>
</dbReference>
<dbReference type="Proteomes" id="UP000265703">
    <property type="component" value="Unassembled WGS sequence"/>
</dbReference>
<evidence type="ECO:0000313" key="1">
    <source>
        <dbReference type="EMBL" id="RIA79862.1"/>
    </source>
</evidence>
<dbReference type="AlphaFoldDB" id="A0A397S2Z3"/>
<gene>
    <name evidence="1" type="ORF">C1645_839748</name>
</gene>
<keyword evidence="2" id="KW-1185">Reference proteome</keyword>
<dbReference type="Gene3D" id="1.10.10.60">
    <property type="entry name" value="Homeodomain-like"/>
    <property type="match status" value="1"/>
</dbReference>
<sequence length="132" mass="16184">MKKKFNAEIDSIIKQIMLKEGHLPKPFARIRKLIPQFKSKQIRSRWNEKLDPNLCHDPLNEHEQFFINQWVSTQKKEISWVRLRHDLNIRFNKFRSENSLKNYWYSEQRRLSRQTARVRPSNKLAISYLLNY</sequence>
<reference evidence="1 2" key="1">
    <citation type="submission" date="2018-06" db="EMBL/GenBank/DDBJ databases">
        <title>Comparative genomics reveals the genomic features of Rhizophagus irregularis, R. cerebriforme, R. diaphanum and Gigaspora rosea, and their symbiotic lifestyle signature.</title>
        <authorList>
            <person name="Morin E."/>
            <person name="San Clemente H."/>
            <person name="Chen E.C.H."/>
            <person name="De La Providencia I."/>
            <person name="Hainaut M."/>
            <person name="Kuo A."/>
            <person name="Kohler A."/>
            <person name="Murat C."/>
            <person name="Tang N."/>
            <person name="Roy S."/>
            <person name="Loubradou J."/>
            <person name="Henrissat B."/>
            <person name="Grigoriev I.V."/>
            <person name="Corradi N."/>
            <person name="Roux C."/>
            <person name="Martin F.M."/>
        </authorList>
    </citation>
    <scope>NUCLEOTIDE SEQUENCE [LARGE SCALE GENOMIC DNA]</scope>
    <source>
        <strain evidence="1 2">DAOM 227022</strain>
    </source>
</reference>
<name>A0A397S2Z3_9GLOM</name>
<accession>A0A397S2Z3</accession>
<organism evidence="1 2">
    <name type="scientific">Glomus cerebriforme</name>
    <dbReference type="NCBI Taxonomy" id="658196"/>
    <lineage>
        <taxon>Eukaryota</taxon>
        <taxon>Fungi</taxon>
        <taxon>Fungi incertae sedis</taxon>
        <taxon>Mucoromycota</taxon>
        <taxon>Glomeromycotina</taxon>
        <taxon>Glomeromycetes</taxon>
        <taxon>Glomerales</taxon>
        <taxon>Glomeraceae</taxon>
        <taxon>Glomus</taxon>
    </lineage>
</organism>
<dbReference type="OrthoDB" id="2143914at2759"/>
<evidence type="ECO:0000313" key="2">
    <source>
        <dbReference type="Proteomes" id="UP000265703"/>
    </source>
</evidence>
<dbReference type="EMBL" id="QKYT01001115">
    <property type="protein sequence ID" value="RIA79862.1"/>
    <property type="molecule type" value="Genomic_DNA"/>
</dbReference>